<accession>A0A0C2HG63</accession>
<dbReference type="InterPro" id="IPR050611">
    <property type="entry name" value="ABCF"/>
</dbReference>
<evidence type="ECO:0000259" key="4">
    <source>
        <dbReference type="PROSITE" id="PS50893"/>
    </source>
</evidence>
<dbReference type="PANTHER" id="PTHR19211">
    <property type="entry name" value="ATP-BINDING TRANSPORT PROTEIN-RELATED"/>
    <property type="match status" value="1"/>
</dbReference>
<dbReference type="GO" id="GO:0016887">
    <property type="term" value="F:ATP hydrolysis activity"/>
    <property type="evidence" value="ECO:0007669"/>
    <property type="project" value="InterPro"/>
</dbReference>
<dbReference type="InterPro" id="IPR027417">
    <property type="entry name" value="P-loop_NTPase"/>
</dbReference>
<dbReference type="PANTHER" id="PTHR19211:SF14">
    <property type="entry name" value="ATP-BINDING CASSETTE SUB-FAMILY F MEMBER 1"/>
    <property type="match status" value="1"/>
</dbReference>
<keyword evidence="6" id="KW-1185">Reference proteome</keyword>
<dbReference type="EMBL" id="JWJD01000006">
    <property type="protein sequence ID" value="KIH75931.1"/>
    <property type="molecule type" value="Genomic_DNA"/>
</dbReference>
<comment type="caution">
    <text evidence="5">The sequence shown here is derived from an EMBL/GenBank/DDBJ whole genome shotgun (WGS) entry which is preliminary data.</text>
</comment>
<dbReference type="SUPFAM" id="SSF52540">
    <property type="entry name" value="P-loop containing nucleoside triphosphate hydrolases"/>
    <property type="match status" value="1"/>
</dbReference>
<reference evidence="5 6" key="1">
    <citation type="submission" date="2014-12" db="EMBL/GenBank/DDBJ databases">
        <title>Genomes of Geoalkalibacter ferrihydriticus and Geoalkalibacter subterraneus, two haloalkaliphilic metal-reducing members of the Geobacteraceae.</title>
        <authorList>
            <person name="Badalamenti J.P."/>
            <person name="Torres C.I."/>
            <person name="Krajmalnik-Brown R."/>
            <person name="Bond D.R."/>
        </authorList>
    </citation>
    <scope>NUCLEOTIDE SEQUENCE [LARGE SCALE GENOMIC DNA]</scope>
    <source>
        <strain evidence="5 6">DSM 17813</strain>
    </source>
</reference>
<proteinExistence type="predicted"/>
<dbReference type="Proteomes" id="UP000035068">
    <property type="component" value="Unassembled WGS sequence"/>
</dbReference>
<dbReference type="AlphaFoldDB" id="A0A0C2HG63"/>
<dbReference type="GO" id="GO:0005524">
    <property type="term" value="F:ATP binding"/>
    <property type="evidence" value="ECO:0007669"/>
    <property type="project" value="UniProtKB-KW"/>
</dbReference>
<organism evidence="5 6">
    <name type="scientific">Geoalkalibacter ferrihydriticus DSM 17813</name>
    <dbReference type="NCBI Taxonomy" id="1121915"/>
    <lineage>
        <taxon>Bacteria</taxon>
        <taxon>Pseudomonadati</taxon>
        <taxon>Thermodesulfobacteriota</taxon>
        <taxon>Desulfuromonadia</taxon>
        <taxon>Desulfuromonadales</taxon>
        <taxon>Geoalkalibacteraceae</taxon>
        <taxon>Geoalkalibacter</taxon>
    </lineage>
</organism>
<evidence type="ECO:0000313" key="5">
    <source>
        <dbReference type="EMBL" id="KIH75931.1"/>
    </source>
</evidence>
<sequence length="191" mass="20374">MTQDQLPLLECRDLVAGYAGPVIGPVSFSLWAGEVVGLYGCNGAGKSTLLGAITGATRIFSGEVRRRPDVRVAHHRQRPVRMGELPLSGSELLRLTGAPAAQAPGFLQSLLPVRLDRLSGGQLQLMQTWSCLGSQAGLVLLDEPTNNLDPAAMQALAAMLKRDAARRAVLLVSHEGEFLNAACDRVIRLTP</sequence>
<keyword evidence="2" id="KW-0547">Nucleotide-binding</keyword>
<name>A0A0C2HG63_9BACT</name>
<dbReference type="Gene3D" id="3.40.50.300">
    <property type="entry name" value="P-loop containing nucleotide triphosphate hydrolases"/>
    <property type="match status" value="1"/>
</dbReference>
<dbReference type="Pfam" id="PF00005">
    <property type="entry name" value="ABC_tran"/>
    <property type="match status" value="1"/>
</dbReference>
<keyword evidence="1" id="KW-0677">Repeat</keyword>
<dbReference type="PROSITE" id="PS50893">
    <property type="entry name" value="ABC_TRANSPORTER_2"/>
    <property type="match status" value="1"/>
</dbReference>
<evidence type="ECO:0000256" key="2">
    <source>
        <dbReference type="ARBA" id="ARBA00022741"/>
    </source>
</evidence>
<evidence type="ECO:0000256" key="3">
    <source>
        <dbReference type="ARBA" id="ARBA00022840"/>
    </source>
</evidence>
<dbReference type="SMART" id="SM00382">
    <property type="entry name" value="AAA"/>
    <property type="match status" value="1"/>
</dbReference>
<gene>
    <name evidence="5" type="ORF">GFER_13535</name>
</gene>
<dbReference type="InterPro" id="IPR003593">
    <property type="entry name" value="AAA+_ATPase"/>
</dbReference>
<evidence type="ECO:0000313" key="6">
    <source>
        <dbReference type="Proteomes" id="UP000035068"/>
    </source>
</evidence>
<keyword evidence="3" id="KW-0067">ATP-binding</keyword>
<protein>
    <submittedName>
        <fullName evidence="5">ABC transporter</fullName>
    </submittedName>
</protein>
<dbReference type="InterPro" id="IPR003439">
    <property type="entry name" value="ABC_transporter-like_ATP-bd"/>
</dbReference>
<feature type="domain" description="ABC transporter" evidence="4">
    <location>
        <begin position="6"/>
        <end position="190"/>
    </location>
</feature>
<evidence type="ECO:0000256" key="1">
    <source>
        <dbReference type="ARBA" id="ARBA00022737"/>
    </source>
</evidence>
<dbReference type="RefSeq" id="WP_040100259.1">
    <property type="nucleotide sequence ID" value="NZ_JWJD01000006.1"/>
</dbReference>